<protein>
    <recommendedName>
        <fullName evidence="1">VWFA domain-containing protein</fullName>
    </recommendedName>
</protein>
<proteinExistence type="predicted"/>
<dbReference type="SUPFAM" id="SSF53300">
    <property type="entry name" value="vWA-like"/>
    <property type="match status" value="2"/>
</dbReference>
<reference evidence="2 3" key="1">
    <citation type="submission" date="2022-12" db="EMBL/GenBank/DDBJ databases">
        <title>Chromosome-level genome of Tegillarca granosa.</title>
        <authorList>
            <person name="Kim J."/>
        </authorList>
    </citation>
    <scope>NUCLEOTIDE SEQUENCE [LARGE SCALE GENOMIC DNA]</scope>
    <source>
        <strain evidence="2">Teg-2019</strain>
        <tissue evidence="2">Adductor muscle</tissue>
    </source>
</reference>
<feature type="non-terminal residue" evidence="2">
    <location>
        <position position="398"/>
    </location>
</feature>
<feature type="domain" description="VWFA" evidence="1">
    <location>
        <begin position="225"/>
        <end position="392"/>
    </location>
</feature>
<dbReference type="PANTHER" id="PTHR24020">
    <property type="entry name" value="COLLAGEN ALPHA"/>
    <property type="match status" value="1"/>
</dbReference>
<dbReference type="CDD" id="cd01450">
    <property type="entry name" value="vWFA_subfamily_ECM"/>
    <property type="match status" value="2"/>
</dbReference>
<name>A0ABQ9EIZ1_TEGGR</name>
<evidence type="ECO:0000313" key="2">
    <source>
        <dbReference type="EMBL" id="KAJ8305238.1"/>
    </source>
</evidence>
<evidence type="ECO:0000259" key="1">
    <source>
        <dbReference type="PROSITE" id="PS50234"/>
    </source>
</evidence>
<feature type="domain" description="VWFA" evidence="1">
    <location>
        <begin position="8"/>
        <end position="178"/>
    </location>
</feature>
<dbReference type="Pfam" id="PF00092">
    <property type="entry name" value="VWA"/>
    <property type="match status" value="2"/>
</dbReference>
<dbReference type="Proteomes" id="UP001217089">
    <property type="component" value="Unassembled WGS sequence"/>
</dbReference>
<organism evidence="2 3">
    <name type="scientific">Tegillarca granosa</name>
    <name type="common">Malaysian cockle</name>
    <name type="synonym">Anadara granosa</name>
    <dbReference type="NCBI Taxonomy" id="220873"/>
    <lineage>
        <taxon>Eukaryota</taxon>
        <taxon>Metazoa</taxon>
        <taxon>Spiralia</taxon>
        <taxon>Lophotrochozoa</taxon>
        <taxon>Mollusca</taxon>
        <taxon>Bivalvia</taxon>
        <taxon>Autobranchia</taxon>
        <taxon>Pteriomorphia</taxon>
        <taxon>Arcoida</taxon>
        <taxon>Arcoidea</taxon>
        <taxon>Arcidae</taxon>
        <taxon>Tegillarca</taxon>
    </lineage>
</organism>
<sequence>MNCYVPADIMILIDGSDSIQDSDWRNMLLFVKNLITQFDVAEDAIHVGMVVYSSTIGDHIALQPFKNKRLLGLFAENLRHPKGSTNTGKGIAYAVEQFKIYGRPNVPKIMIVITDGSSDNPRDTAFQANRAKNQGIRILAVGIGGQQFREELRKIASRIEKVYVKTSFRELTKLVESIRNMVCQVITTTPAIISTPPLPTLPPVVVPVDPSKEMNTDRICNVPGDIIFLLDGSKSISDADFVKLKSFIANMVDNFEISPSAVHIGMIVYTVIGDTVGLQPPKTKTLLKILAKNLRHPKDGTNTARGIQRAREMFRDEGRNFAPKLLVVITDGRSTLPRNTLEQATQAKQEGITIIPVGVGSALFSQELNQIATKKVFEVSDFRSLQLIITAMRDLICT</sequence>
<accession>A0ABQ9EIZ1</accession>
<dbReference type="InterPro" id="IPR002035">
    <property type="entry name" value="VWF_A"/>
</dbReference>
<dbReference type="InterPro" id="IPR036465">
    <property type="entry name" value="vWFA_dom_sf"/>
</dbReference>
<dbReference type="Gene3D" id="3.40.50.410">
    <property type="entry name" value="von Willebrand factor, type A domain"/>
    <property type="match status" value="2"/>
</dbReference>
<dbReference type="PRINTS" id="PR00453">
    <property type="entry name" value="VWFADOMAIN"/>
</dbReference>
<keyword evidence="3" id="KW-1185">Reference proteome</keyword>
<gene>
    <name evidence="2" type="ORF">KUTeg_017210</name>
</gene>
<evidence type="ECO:0000313" key="3">
    <source>
        <dbReference type="Proteomes" id="UP001217089"/>
    </source>
</evidence>
<dbReference type="InterPro" id="IPR050525">
    <property type="entry name" value="ECM_Assembly_Org"/>
</dbReference>
<dbReference type="EMBL" id="JARBDR010000816">
    <property type="protein sequence ID" value="KAJ8305238.1"/>
    <property type="molecule type" value="Genomic_DNA"/>
</dbReference>
<comment type="caution">
    <text evidence="2">The sequence shown here is derived from an EMBL/GenBank/DDBJ whole genome shotgun (WGS) entry which is preliminary data.</text>
</comment>
<dbReference type="PANTHER" id="PTHR24020:SF20">
    <property type="entry name" value="PH DOMAIN-CONTAINING PROTEIN"/>
    <property type="match status" value="1"/>
</dbReference>
<dbReference type="PROSITE" id="PS50234">
    <property type="entry name" value="VWFA"/>
    <property type="match status" value="2"/>
</dbReference>
<dbReference type="SMART" id="SM00327">
    <property type="entry name" value="VWA"/>
    <property type="match status" value="2"/>
</dbReference>